<proteinExistence type="predicted"/>
<sequence length="408" mass="45643">MAYHHHHHHSPPPTAAAPSCYCCYSSPQTHIPAPHPPQQPAQPDPLLVDAVVSRLLYLHSYQTPIKPQTHHAYPQYRPLGKTLDLSSLVDRIEALEASLLRFSCSAGSVVSVRDAAARVIQQHFRAFLVRRSRILRQLQDLAIVKSSYVALRSSVSSSSYLRFGHISRKVEDLLLQLDSIEEDDPMISEGKKSISRNLDRFLRYVNERSNDVLPTRSNSGQRTGSKGRKDDVTLRAQKEIVNDLRGRVKRIQKMSRVLEKGERGGDVDLEGFDDFSDLEEKKHGVPVIGGIRSLRNGAKKSVKFVKNGDAYKVISNSDEQSSPEEENDSGNDSVDVSDKFKKVDVKESPKDEEQGQDNSGGLHSDGSDVGARGEHRGRYARYVFTPPVPEKMESAADSLMRKKKEEKL</sequence>
<reference evidence="2" key="1">
    <citation type="journal article" date="2023" name="Front. Plant Sci.">
        <title>Chromosomal-level genome assembly of Melastoma candidum provides insights into trichome evolution.</title>
        <authorList>
            <person name="Zhong Y."/>
            <person name="Wu W."/>
            <person name="Sun C."/>
            <person name="Zou P."/>
            <person name="Liu Y."/>
            <person name="Dai S."/>
            <person name="Zhou R."/>
        </authorList>
    </citation>
    <scope>NUCLEOTIDE SEQUENCE [LARGE SCALE GENOMIC DNA]</scope>
</reference>
<dbReference type="EMBL" id="CM042880">
    <property type="protein sequence ID" value="KAI4389030.1"/>
    <property type="molecule type" value="Genomic_DNA"/>
</dbReference>
<organism evidence="1 2">
    <name type="scientific">Melastoma candidum</name>
    <dbReference type="NCBI Taxonomy" id="119954"/>
    <lineage>
        <taxon>Eukaryota</taxon>
        <taxon>Viridiplantae</taxon>
        <taxon>Streptophyta</taxon>
        <taxon>Embryophyta</taxon>
        <taxon>Tracheophyta</taxon>
        <taxon>Spermatophyta</taxon>
        <taxon>Magnoliopsida</taxon>
        <taxon>eudicotyledons</taxon>
        <taxon>Gunneridae</taxon>
        <taxon>Pentapetalae</taxon>
        <taxon>rosids</taxon>
        <taxon>malvids</taxon>
        <taxon>Myrtales</taxon>
        <taxon>Melastomataceae</taxon>
        <taxon>Melastomatoideae</taxon>
        <taxon>Melastomateae</taxon>
        <taxon>Melastoma</taxon>
    </lineage>
</organism>
<keyword evidence="2" id="KW-1185">Reference proteome</keyword>
<evidence type="ECO:0000313" key="2">
    <source>
        <dbReference type="Proteomes" id="UP001057402"/>
    </source>
</evidence>
<dbReference type="Proteomes" id="UP001057402">
    <property type="component" value="Chromosome 1"/>
</dbReference>
<accession>A0ACB9SDS3</accession>
<gene>
    <name evidence="1" type="ORF">MLD38_001295</name>
</gene>
<comment type="caution">
    <text evidence="1">The sequence shown here is derived from an EMBL/GenBank/DDBJ whole genome shotgun (WGS) entry which is preliminary data.</text>
</comment>
<protein>
    <submittedName>
        <fullName evidence="1">Uncharacterized protein</fullName>
    </submittedName>
</protein>
<name>A0ACB9SDS3_9MYRT</name>
<evidence type="ECO:0000313" key="1">
    <source>
        <dbReference type="EMBL" id="KAI4389030.1"/>
    </source>
</evidence>